<dbReference type="InterPro" id="IPR052562">
    <property type="entry name" value="Ketohexokinase-related"/>
</dbReference>
<keyword evidence="1" id="KW-1133">Transmembrane helix</keyword>
<dbReference type="PANTHER" id="PTHR42774:SF10">
    <property type="entry name" value="KETOHEXOKINASE-LIKE ISOFORM X1"/>
    <property type="match status" value="1"/>
</dbReference>
<protein>
    <submittedName>
        <fullName evidence="2">Kinase</fullName>
    </submittedName>
</protein>
<dbReference type="Proteomes" id="UP000011115">
    <property type="component" value="Unassembled WGS sequence"/>
</dbReference>
<reference evidence="2" key="2">
    <citation type="submission" date="2015-06" db="UniProtKB">
        <authorList>
            <consortium name="EnsemblPlants"/>
        </authorList>
    </citation>
    <scope>IDENTIFICATION</scope>
    <source>
        <strain evidence="2">DM1-3 516 R44</strain>
    </source>
</reference>
<dbReference type="PaxDb" id="4113-PGSC0003DMT400066006"/>
<dbReference type="EnsemblPlants" id="PGSC0003DMT400066006">
    <property type="protein sequence ID" value="PGSC0003DMT400066006"/>
    <property type="gene ID" value="PGSC0003DMG402025696"/>
</dbReference>
<name>M1CEW9_SOLTU</name>
<dbReference type="Gramene" id="PGSC0003DMT400066006">
    <property type="protein sequence ID" value="PGSC0003DMT400066006"/>
    <property type="gene ID" value="PGSC0003DMG402025696"/>
</dbReference>
<dbReference type="InParanoid" id="M1CEW9"/>
<evidence type="ECO:0000313" key="2">
    <source>
        <dbReference type="EnsemblPlants" id="PGSC0003DMT400066006"/>
    </source>
</evidence>
<evidence type="ECO:0000256" key="1">
    <source>
        <dbReference type="SAM" id="Phobius"/>
    </source>
</evidence>
<feature type="transmembrane region" description="Helical" evidence="1">
    <location>
        <begin position="36"/>
        <end position="54"/>
    </location>
</feature>
<dbReference type="AlphaFoldDB" id="M1CEW9"/>
<keyword evidence="1" id="KW-0812">Transmembrane</keyword>
<dbReference type="HOGENOM" id="CLU_1725501_0_0_1"/>
<dbReference type="PANTHER" id="PTHR42774">
    <property type="entry name" value="PHOSPHOTRANSFERASE SYSTEM TRANSPORT PROTEIN"/>
    <property type="match status" value="1"/>
</dbReference>
<sequence>MYRKLSDLVHHVMVFFSSLSLASTTSVLFPDSVSPVLYFLCFLLSGGEMLLWIFEKIIQKIEEEEEEWYFQRRRMTLCANMPPERMLPFASQVAAIGCRALGARAGLPQLTDPRLKPFLVNDPQNVAALLSKRTQVKAIVNLGFFLIVFSLS</sequence>
<evidence type="ECO:0000313" key="3">
    <source>
        <dbReference type="Proteomes" id="UP000011115"/>
    </source>
</evidence>
<keyword evidence="1" id="KW-0472">Membrane</keyword>
<proteinExistence type="predicted"/>
<organism evidence="2 3">
    <name type="scientific">Solanum tuberosum</name>
    <name type="common">Potato</name>
    <dbReference type="NCBI Taxonomy" id="4113"/>
    <lineage>
        <taxon>Eukaryota</taxon>
        <taxon>Viridiplantae</taxon>
        <taxon>Streptophyta</taxon>
        <taxon>Embryophyta</taxon>
        <taxon>Tracheophyta</taxon>
        <taxon>Spermatophyta</taxon>
        <taxon>Magnoliopsida</taxon>
        <taxon>eudicotyledons</taxon>
        <taxon>Gunneridae</taxon>
        <taxon>Pentapetalae</taxon>
        <taxon>asterids</taxon>
        <taxon>lamiids</taxon>
        <taxon>Solanales</taxon>
        <taxon>Solanaceae</taxon>
        <taxon>Solanoideae</taxon>
        <taxon>Solaneae</taxon>
        <taxon>Solanum</taxon>
    </lineage>
</organism>
<accession>M1CEW9</accession>
<keyword evidence="3" id="KW-1185">Reference proteome</keyword>
<reference evidence="3" key="1">
    <citation type="journal article" date="2011" name="Nature">
        <title>Genome sequence and analysis of the tuber crop potato.</title>
        <authorList>
            <consortium name="The Potato Genome Sequencing Consortium"/>
        </authorList>
    </citation>
    <scope>NUCLEOTIDE SEQUENCE [LARGE SCALE GENOMIC DNA]</scope>
    <source>
        <strain evidence="3">cv. DM1-3 516 R44</strain>
    </source>
</reference>
<feature type="transmembrane region" description="Helical" evidence="1">
    <location>
        <begin position="12"/>
        <end position="30"/>
    </location>
</feature>